<keyword evidence="3" id="KW-0547">Nucleotide-binding</keyword>
<dbReference type="InterPro" id="IPR058922">
    <property type="entry name" value="WHD_DRP"/>
</dbReference>
<evidence type="ECO:0000256" key="4">
    <source>
        <dbReference type="ARBA" id="ARBA00022821"/>
    </source>
</evidence>
<sequence>MSVIGDAALSAFFQVLFHKLSSPELLKFADEKQVHSELKKWEKILVKIHAVLDDAEEKQLANRLVKIWLTELRDLAYDVEDILDEFATEALRRKLMAGPPQPSMSKRSDLDLREGIEGQSTKRWRSSCSSSTCLPNEPQVYGREKDKRKMLELMLRESQSDDSNVQIIPIVGMGGVGKTTLARLVYNDESVVTHFDLKAWVFVSDEFDVMRITKSILESITFQPCDLKDWTLVQVRLYEALGGKKFLLVLDDVWNKNYGDWDALRSTFRGGAPGSKVILTTRNTNVALMTGTKGYHSLEIISEDDCWSVFAQHAFENKNISAYPILEIIGRKIVKKCGDDESDILPVLRLSYYHLPSDLKRCFAYCGVFPKGYEFEEYELVLLWMAEGLIVPPQEKINMHMEDLGSEYFRELLSRSIFQLKCLRVLSLSGYNISELAKSIGDLKHLRLENVTDIQHASEANLISKQGLDVLKLNWASEFDDSRNERVERDVLDMLQPHNKLKELTIRCYGGVTFPAWVGQPSFSDMAVLRLENCKRCTSLPPLGLLGSLKDLAMVGMSSIKIVGPEFYGEACLKPFPSLECLQFEEMHEWEEWIPCGAGYEEFPCLRELSIKTCCKLSRELPSRLLSLEKLAISKCEQLVVSIPSLPLLCKLEIEACKNVVHRGAAEISSLNSLVLSKISNLTNLELGLALALTKVKDLKIVGCQELRFLCQNEARPLQQFTSLHHLVIESCLQLFSLG</sequence>
<dbReference type="AlphaFoldDB" id="A0A6A6KJ50"/>
<name>A0A6A6KJ50_HEVBR</name>
<dbReference type="Gene3D" id="3.80.10.10">
    <property type="entry name" value="Ribonuclease Inhibitor"/>
    <property type="match status" value="1"/>
</dbReference>
<gene>
    <name evidence="10" type="ORF">GH714_000517</name>
</gene>
<evidence type="ECO:0000259" key="7">
    <source>
        <dbReference type="Pfam" id="PF18052"/>
    </source>
</evidence>
<dbReference type="Proteomes" id="UP000467840">
    <property type="component" value="Chromosome 8"/>
</dbReference>
<evidence type="ECO:0000313" key="10">
    <source>
        <dbReference type="EMBL" id="KAF2287449.1"/>
    </source>
</evidence>
<dbReference type="Pfam" id="PF18052">
    <property type="entry name" value="Rx_N"/>
    <property type="match status" value="1"/>
</dbReference>
<feature type="domain" description="Disease resistance protein winged helix" evidence="8">
    <location>
        <begin position="368"/>
        <end position="419"/>
    </location>
</feature>
<dbReference type="InterPro" id="IPR002182">
    <property type="entry name" value="NB-ARC"/>
</dbReference>
<keyword evidence="1" id="KW-0433">Leucine-rich repeat</keyword>
<keyword evidence="4" id="KW-0611">Plant defense</keyword>
<dbReference type="PANTHER" id="PTHR36766">
    <property type="entry name" value="PLANT BROAD-SPECTRUM MILDEW RESISTANCE PROTEIN RPW8"/>
    <property type="match status" value="1"/>
</dbReference>
<keyword evidence="5" id="KW-0067">ATP-binding</keyword>
<comment type="caution">
    <text evidence="10">The sequence shown here is derived from an EMBL/GenBank/DDBJ whole genome shotgun (WGS) entry which is preliminary data.</text>
</comment>
<evidence type="ECO:0000256" key="1">
    <source>
        <dbReference type="ARBA" id="ARBA00022614"/>
    </source>
</evidence>
<dbReference type="Gene3D" id="1.20.5.4130">
    <property type="match status" value="1"/>
</dbReference>
<dbReference type="InterPro" id="IPR032675">
    <property type="entry name" value="LRR_dom_sf"/>
</dbReference>
<protein>
    <recommendedName>
        <fullName evidence="12">Disease resistance RPP13-like protein 1</fullName>
    </recommendedName>
</protein>
<evidence type="ECO:0000259" key="8">
    <source>
        <dbReference type="Pfam" id="PF23559"/>
    </source>
</evidence>
<feature type="domain" description="R13L1/DRL21-like LRR repeat region" evidence="9">
    <location>
        <begin position="433"/>
        <end position="557"/>
    </location>
</feature>
<evidence type="ECO:0000259" key="6">
    <source>
        <dbReference type="Pfam" id="PF00931"/>
    </source>
</evidence>
<dbReference type="Gene3D" id="3.40.50.300">
    <property type="entry name" value="P-loop containing nucleotide triphosphate hydrolases"/>
    <property type="match status" value="1"/>
</dbReference>
<reference evidence="10 11" key="1">
    <citation type="journal article" date="2020" name="Mol. Plant">
        <title>The Chromosome-Based Rubber Tree Genome Provides New Insights into Spurge Genome Evolution and Rubber Biosynthesis.</title>
        <authorList>
            <person name="Liu J."/>
            <person name="Shi C."/>
            <person name="Shi C.C."/>
            <person name="Li W."/>
            <person name="Zhang Q.J."/>
            <person name="Zhang Y."/>
            <person name="Li K."/>
            <person name="Lu H.F."/>
            <person name="Shi C."/>
            <person name="Zhu S.T."/>
            <person name="Xiao Z.Y."/>
            <person name="Nan H."/>
            <person name="Yue Y."/>
            <person name="Zhu X.G."/>
            <person name="Wu Y."/>
            <person name="Hong X.N."/>
            <person name="Fan G.Y."/>
            <person name="Tong Y."/>
            <person name="Zhang D."/>
            <person name="Mao C.L."/>
            <person name="Liu Y.L."/>
            <person name="Hao S.J."/>
            <person name="Liu W.Q."/>
            <person name="Lv M.Q."/>
            <person name="Zhang H.B."/>
            <person name="Liu Y."/>
            <person name="Hu-Tang G.R."/>
            <person name="Wang J.P."/>
            <person name="Wang J.H."/>
            <person name="Sun Y.H."/>
            <person name="Ni S.B."/>
            <person name="Chen W.B."/>
            <person name="Zhang X.C."/>
            <person name="Jiao Y.N."/>
            <person name="Eichler E.E."/>
            <person name="Li G.H."/>
            <person name="Liu X."/>
            <person name="Gao L.Z."/>
        </authorList>
    </citation>
    <scope>NUCLEOTIDE SEQUENCE [LARGE SCALE GENOMIC DNA]</scope>
    <source>
        <strain evidence="11">cv. GT1</strain>
        <tissue evidence="10">Leaf</tissue>
    </source>
</reference>
<keyword evidence="11" id="KW-1185">Reference proteome</keyword>
<dbReference type="GO" id="GO:0006952">
    <property type="term" value="P:defense response"/>
    <property type="evidence" value="ECO:0007669"/>
    <property type="project" value="UniProtKB-KW"/>
</dbReference>
<feature type="domain" description="NB-ARC" evidence="6">
    <location>
        <begin position="161"/>
        <end position="318"/>
    </location>
</feature>
<accession>A0A6A6KJ50</accession>
<dbReference type="GO" id="GO:0043531">
    <property type="term" value="F:ADP binding"/>
    <property type="evidence" value="ECO:0007669"/>
    <property type="project" value="InterPro"/>
</dbReference>
<evidence type="ECO:0000256" key="2">
    <source>
        <dbReference type="ARBA" id="ARBA00022737"/>
    </source>
</evidence>
<feature type="domain" description="Disease resistance N-terminal" evidence="7">
    <location>
        <begin position="8"/>
        <end position="103"/>
    </location>
</feature>
<evidence type="ECO:0008006" key="12">
    <source>
        <dbReference type="Google" id="ProtNLM"/>
    </source>
</evidence>
<dbReference type="SUPFAM" id="SSF52058">
    <property type="entry name" value="L domain-like"/>
    <property type="match status" value="1"/>
</dbReference>
<dbReference type="InterPro" id="IPR027417">
    <property type="entry name" value="P-loop_NTPase"/>
</dbReference>
<organism evidence="10 11">
    <name type="scientific">Hevea brasiliensis</name>
    <name type="common">Para rubber tree</name>
    <name type="synonym">Siphonia brasiliensis</name>
    <dbReference type="NCBI Taxonomy" id="3981"/>
    <lineage>
        <taxon>Eukaryota</taxon>
        <taxon>Viridiplantae</taxon>
        <taxon>Streptophyta</taxon>
        <taxon>Embryophyta</taxon>
        <taxon>Tracheophyta</taxon>
        <taxon>Spermatophyta</taxon>
        <taxon>Magnoliopsida</taxon>
        <taxon>eudicotyledons</taxon>
        <taxon>Gunneridae</taxon>
        <taxon>Pentapetalae</taxon>
        <taxon>rosids</taxon>
        <taxon>fabids</taxon>
        <taxon>Malpighiales</taxon>
        <taxon>Euphorbiaceae</taxon>
        <taxon>Crotonoideae</taxon>
        <taxon>Micrandreae</taxon>
        <taxon>Hevea</taxon>
    </lineage>
</organism>
<proteinExistence type="predicted"/>
<evidence type="ECO:0000256" key="3">
    <source>
        <dbReference type="ARBA" id="ARBA00022741"/>
    </source>
</evidence>
<dbReference type="GO" id="GO:0005524">
    <property type="term" value="F:ATP binding"/>
    <property type="evidence" value="ECO:0007669"/>
    <property type="project" value="UniProtKB-KW"/>
</dbReference>
<dbReference type="FunFam" id="3.40.50.300:FF:001091">
    <property type="entry name" value="Probable disease resistance protein At1g61300"/>
    <property type="match status" value="1"/>
</dbReference>
<dbReference type="Pfam" id="PF23559">
    <property type="entry name" value="WHD_DRP"/>
    <property type="match status" value="1"/>
</dbReference>
<evidence type="ECO:0000259" key="9">
    <source>
        <dbReference type="Pfam" id="PF25019"/>
    </source>
</evidence>
<dbReference type="SUPFAM" id="SSF52540">
    <property type="entry name" value="P-loop containing nucleoside triphosphate hydrolases"/>
    <property type="match status" value="1"/>
</dbReference>
<dbReference type="Pfam" id="PF00931">
    <property type="entry name" value="NB-ARC"/>
    <property type="match status" value="1"/>
</dbReference>
<dbReference type="GO" id="GO:0051707">
    <property type="term" value="P:response to other organism"/>
    <property type="evidence" value="ECO:0007669"/>
    <property type="project" value="UniProtKB-ARBA"/>
</dbReference>
<evidence type="ECO:0000256" key="5">
    <source>
        <dbReference type="ARBA" id="ARBA00022840"/>
    </source>
</evidence>
<dbReference type="InterPro" id="IPR056789">
    <property type="entry name" value="LRR_R13L1-DRL21"/>
</dbReference>
<evidence type="ECO:0000313" key="11">
    <source>
        <dbReference type="Proteomes" id="UP000467840"/>
    </source>
</evidence>
<dbReference type="Pfam" id="PF25019">
    <property type="entry name" value="LRR_R13L1-DRL21"/>
    <property type="match status" value="1"/>
</dbReference>
<dbReference type="EMBL" id="JAAGAX010000016">
    <property type="protein sequence ID" value="KAF2287449.1"/>
    <property type="molecule type" value="Genomic_DNA"/>
</dbReference>
<keyword evidence="2" id="KW-0677">Repeat</keyword>
<dbReference type="InterPro" id="IPR041118">
    <property type="entry name" value="Rx_N"/>
</dbReference>
<dbReference type="PANTHER" id="PTHR36766:SF51">
    <property type="entry name" value="DISEASE RESISTANCE RPP13-LIKE PROTEIN 1"/>
    <property type="match status" value="1"/>
</dbReference>
<dbReference type="PRINTS" id="PR00364">
    <property type="entry name" value="DISEASERSIST"/>
</dbReference>